<keyword evidence="7 9" id="KW-0067">ATP-binding</keyword>
<evidence type="ECO:0000256" key="9">
    <source>
        <dbReference type="RuleBase" id="RU363066"/>
    </source>
</evidence>
<evidence type="ECO:0000256" key="1">
    <source>
        <dbReference type="ARBA" id="ARBA00004761"/>
    </source>
</evidence>
<evidence type="ECO:0000256" key="3">
    <source>
        <dbReference type="ARBA" id="ARBA00012054"/>
    </source>
</evidence>
<dbReference type="EC" id="2.7.1.12" evidence="3 9"/>
<dbReference type="SUPFAM" id="SSF52540">
    <property type="entry name" value="P-loop containing nucleoside triphosphate hydrolases"/>
    <property type="match status" value="1"/>
</dbReference>
<keyword evidence="6 9" id="KW-0418">Kinase</keyword>
<evidence type="ECO:0000256" key="5">
    <source>
        <dbReference type="ARBA" id="ARBA00022741"/>
    </source>
</evidence>
<dbReference type="Gene3D" id="3.40.50.300">
    <property type="entry name" value="P-loop containing nucleotide triphosphate hydrolases"/>
    <property type="match status" value="1"/>
</dbReference>
<evidence type="ECO:0000256" key="4">
    <source>
        <dbReference type="ARBA" id="ARBA00022679"/>
    </source>
</evidence>
<keyword evidence="5 9" id="KW-0547">Nucleotide-binding</keyword>
<dbReference type="Proteomes" id="UP000461409">
    <property type="component" value="Unassembled WGS sequence"/>
</dbReference>
<dbReference type="GO" id="GO:0005975">
    <property type="term" value="P:carbohydrate metabolic process"/>
    <property type="evidence" value="ECO:0007669"/>
    <property type="project" value="InterPro"/>
</dbReference>
<reference evidence="10 11" key="1">
    <citation type="submission" date="2019-12" db="EMBL/GenBank/DDBJ databases">
        <authorList>
            <person name="Lee S.D."/>
        </authorList>
    </citation>
    <scope>NUCLEOTIDE SEQUENCE [LARGE SCALE GENOMIC DNA]</scope>
    <source>
        <strain evidence="10 11">GH3-10</strain>
    </source>
</reference>
<dbReference type="GO" id="GO:0005524">
    <property type="term" value="F:ATP binding"/>
    <property type="evidence" value="ECO:0007669"/>
    <property type="project" value="UniProtKB-KW"/>
</dbReference>
<evidence type="ECO:0000313" key="10">
    <source>
        <dbReference type="EMBL" id="MWV26930.1"/>
    </source>
</evidence>
<dbReference type="PANTHER" id="PTHR43442">
    <property type="entry name" value="GLUCONOKINASE-RELATED"/>
    <property type="match status" value="1"/>
</dbReference>
<organism evidence="10 11">
    <name type="scientific">Aurantiacibacter rhizosphaerae</name>
    <dbReference type="NCBI Taxonomy" id="2691582"/>
    <lineage>
        <taxon>Bacteria</taxon>
        <taxon>Pseudomonadati</taxon>
        <taxon>Pseudomonadota</taxon>
        <taxon>Alphaproteobacteria</taxon>
        <taxon>Sphingomonadales</taxon>
        <taxon>Erythrobacteraceae</taxon>
        <taxon>Aurantiacibacter</taxon>
    </lineage>
</organism>
<dbReference type="NCBIfam" id="TIGR01313">
    <property type="entry name" value="therm_gnt_kin"/>
    <property type="match status" value="1"/>
</dbReference>
<dbReference type="GO" id="GO:0046316">
    <property type="term" value="F:gluconokinase activity"/>
    <property type="evidence" value="ECO:0007669"/>
    <property type="project" value="UniProtKB-EC"/>
</dbReference>
<reference evidence="10 11" key="2">
    <citation type="submission" date="2020-02" db="EMBL/GenBank/DDBJ databases">
        <title>Erythrobacter dongmakensis sp. nov., isolated from a tidal mudflat.</title>
        <authorList>
            <person name="Kim I.S."/>
        </authorList>
    </citation>
    <scope>NUCLEOTIDE SEQUENCE [LARGE SCALE GENOMIC DNA]</scope>
    <source>
        <strain evidence="10 11">GH3-10</strain>
    </source>
</reference>
<dbReference type="InterPro" id="IPR027417">
    <property type="entry name" value="P-loop_NTPase"/>
</dbReference>
<evidence type="ECO:0000256" key="7">
    <source>
        <dbReference type="ARBA" id="ARBA00022840"/>
    </source>
</evidence>
<dbReference type="Pfam" id="PF13671">
    <property type="entry name" value="AAA_33"/>
    <property type="match status" value="1"/>
</dbReference>
<dbReference type="AlphaFoldDB" id="A0A844XAS4"/>
<protein>
    <recommendedName>
        <fullName evidence="3 9">Gluconokinase</fullName>
        <ecNumber evidence="3 9">2.7.1.12</ecNumber>
    </recommendedName>
</protein>
<keyword evidence="4 9" id="KW-0808">Transferase</keyword>
<dbReference type="InterPro" id="IPR006001">
    <property type="entry name" value="Therm_gnt_kin"/>
</dbReference>
<evidence type="ECO:0000256" key="6">
    <source>
        <dbReference type="ARBA" id="ARBA00022777"/>
    </source>
</evidence>
<evidence type="ECO:0000313" key="11">
    <source>
        <dbReference type="Proteomes" id="UP000461409"/>
    </source>
</evidence>
<comment type="similarity">
    <text evidence="2 9">Belongs to the gluconokinase GntK/GntV family.</text>
</comment>
<dbReference type="EMBL" id="WUBR01000001">
    <property type="protein sequence ID" value="MWV26930.1"/>
    <property type="molecule type" value="Genomic_DNA"/>
</dbReference>
<evidence type="ECO:0000256" key="2">
    <source>
        <dbReference type="ARBA" id="ARBA00008420"/>
    </source>
</evidence>
<comment type="caution">
    <text evidence="10">The sequence shown here is derived from an EMBL/GenBank/DDBJ whole genome shotgun (WGS) entry which is preliminary data.</text>
</comment>
<comment type="catalytic activity">
    <reaction evidence="8 9">
        <text>D-gluconate + ATP = 6-phospho-D-gluconate + ADP + H(+)</text>
        <dbReference type="Rhea" id="RHEA:19433"/>
        <dbReference type="ChEBI" id="CHEBI:15378"/>
        <dbReference type="ChEBI" id="CHEBI:18391"/>
        <dbReference type="ChEBI" id="CHEBI:30616"/>
        <dbReference type="ChEBI" id="CHEBI:58759"/>
        <dbReference type="ChEBI" id="CHEBI:456216"/>
        <dbReference type="EC" id="2.7.1.12"/>
    </reaction>
</comment>
<accession>A0A844XAS4</accession>
<keyword evidence="11" id="KW-1185">Reference proteome</keyword>
<dbReference type="GO" id="GO:0005737">
    <property type="term" value="C:cytoplasm"/>
    <property type="evidence" value="ECO:0007669"/>
    <property type="project" value="TreeGrafter"/>
</dbReference>
<gene>
    <name evidence="10" type="ORF">GRF63_03330</name>
</gene>
<proteinExistence type="inferred from homology"/>
<dbReference type="PANTHER" id="PTHR43442:SF3">
    <property type="entry name" value="GLUCONOKINASE-RELATED"/>
    <property type="match status" value="1"/>
</dbReference>
<comment type="pathway">
    <text evidence="1">Carbohydrate acid metabolism.</text>
</comment>
<sequence length="168" mass="18403">MSKARYRGLVVIGPSGNGKSTFGRALAERLRWSFVEGDDHHPRANVAKMARGEPLTDEDRAPFLDSIAHALSSGQAVAACSALKRVYRERMSEASGLPLLFVLPQVGRQELQRRMEKRTGHFMPTAMLQSQLNTFEPPASDEACMVLDGTLPPEQFAEAVTAYLTSGN</sequence>
<dbReference type="CDD" id="cd02021">
    <property type="entry name" value="GntK"/>
    <property type="match status" value="1"/>
</dbReference>
<evidence type="ECO:0000256" key="8">
    <source>
        <dbReference type="ARBA" id="ARBA00048090"/>
    </source>
</evidence>
<name>A0A844XAS4_9SPHN</name>